<gene>
    <name evidence="2" type="ORF">BV898_15389</name>
</gene>
<accession>A0A9X6RKN8</accession>
<dbReference type="EMBL" id="MTYJ01000207">
    <property type="protein sequence ID" value="OWA50886.1"/>
    <property type="molecule type" value="Genomic_DNA"/>
</dbReference>
<feature type="region of interest" description="Disordered" evidence="1">
    <location>
        <begin position="1"/>
        <end position="120"/>
    </location>
</feature>
<dbReference type="Proteomes" id="UP000192578">
    <property type="component" value="Unassembled WGS sequence"/>
</dbReference>
<organism evidence="2 3">
    <name type="scientific">Hypsibius exemplaris</name>
    <name type="common">Freshwater tardigrade</name>
    <dbReference type="NCBI Taxonomy" id="2072580"/>
    <lineage>
        <taxon>Eukaryota</taxon>
        <taxon>Metazoa</taxon>
        <taxon>Ecdysozoa</taxon>
        <taxon>Tardigrada</taxon>
        <taxon>Eutardigrada</taxon>
        <taxon>Parachela</taxon>
        <taxon>Hypsibioidea</taxon>
        <taxon>Hypsibiidae</taxon>
        <taxon>Hypsibius</taxon>
    </lineage>
</organism>
<evidence type="ECO:0000256" key="1">
    <source>
        <dbReference type="SAM" id="MobiDB-lite"/>
    </source>
</evidence>
<dbReference type="OrthoDB" id="10586660at2759"/>
<evidence type="ECO:0000313" key="3">
    <source>
        <dbReference type="Proteomes" id="UP000192578"/>
    </source>
</evidence>
<dbReference type="AlphaFoldDB" id="A0A9X6RKN8"/>
<proteinExistence type="predicted"/>
<name>A0A9X6RKN8_HYPEX</name>
<protein>
    <submittedName>
        <fullName evidence="2">Uncharacterized protein</fullName>
    </submittedName>
</protein>
<feature type="compositionally biased region" description="Low complexity" evidence="1">
    <location>
        <begin position="13"/>
        <end position="29"/>
    </location>
</feature>
<keyword evidence="3" id="KW-1185">Reference proteome</keyword>
<feature type="compositionally biased region" description="Basic residues" evidence="1">
    <location>
        <begin position="110"/>
        <end position="120"/>
    </location>
</feature>
<feature type="compositionally biased region" description="Low complexity" evidence="1">
    <location>
        <begin position="89"/>
        <end position="104"/>
    </location>
</feature>
<feature type="compositionally biased region" description="Polar residues" evidence="1">
    <location>
        <begin position="58"/>
        <end position="85"/>
    </location>
</feature>
<evidence type="ECO:0000313" key="2">
    <source>
        <dbReference type="EMBL" id="OWA50886.1"/>
    </source>
</evidence>
<reference evidence="3" key="1">
    <citation type="submission" date="2017-01" db="EMBL/GenBank/DDBJ databases">
        <title>Comparative genomics of anhydrobiosis in the tardigrade Hypsibius dujardini.</title>
        <authorList>
            <person name="Yoshida Y."/>
            <person name="Koutsovoulos G."/>
            <person name="Laetsch D."/>
            <person name="Stevens L."/>
            <person name="Kumar S."/>
            <person name="Horikawa D."/>
            <person name="Ishino K."/>
            <person name="Komine S."/>
            <person name="Tomita M."/>
            <person name="Blaxter M."/>
            <person name="Arakawa K."/>
        </authorList>
    </citation>
    <scope>NUCLEOTIDE SEQUENCE [LARGE SCALE GENOMIC DNA]</scope>
    <source>
        <strain evidence="3">Z151</strain>
    </source>
</reference>
<comment type="caution">
    <text evidence="2">The sequence shown here is derived from an EMBL/GenBank/DDBJ whole genome shotgun (WGS) entry which is preliminary data.</text>
</comment>
<sequence>MDAEALPQIGLWASSSTSASSPADGASTSQQGASSRALPATNDSQPEPAEETECWQLSRLQGQTPTRGASQRSSNMADVASSSAAGSLRTRPTTTTAQSAPTKTFAAGKLLRKPKSRKKRLTMTKGTGFAKRMAIKTAAPATAPHSSIPIAVLSDDERHQRMTTLLENCPQELAAGLRDANAVVLKMQEEADVYRETVRTRVKTGQSLDDLSAMLVEQGKARQIALDANDVKLTSHICDSFSAVHLTEDRAEDRGQSIFSSGLSDVKVNLLRSLVGLPPFTPTMTNALIKSDNSVSQNGHSLNGASSHQAAVDIKNEPTEENAGPTTTRRVCDFTNRPHPKDLSQQLYSLLGRQAQPKADRRAIQRAKRVAQIENLTEERIHQVVSDYVAMCQARPVEDVSAVRQAAYHRVHANATDTPDAIDAGIQEFHEHFVKSCLCKGHNKCEACRGLPASKRTLPVVSNVTVPAHALVYAFCDRCRLAYPSDTVPARLLHPEHSVEAGPALPLERVRMWEECCSMEEEQALVRMLNKRTWSAGQAGVFRQDYGPVVDYARQQTLKPYTRTGLGLI</sequence>